<name>A0AA96GBM8_9BACT</name>
<accession>A0AA96GBM8</accession>
<evidence type="ECO:0000313" key="2">
    <source>
        <dbReference type="Proteomes" id="UP001302719"/>
    </source>
</evidence>
<dbReference type="KEGG" id="nall:PP769_02180"/>
<evidence type="ECO:0000313" key="1">
    <source>
        <dbReference type="EMBL" id="WNM58596.1"/>
    </source>
</evidence>
<sequence length="56" mass="6349">MLTSYTERVLSDIRRKNGREVIALKLLGNIGKDLRFGCSAMEDNYLQNNIAFALTD</sequence>
<proteinExistence type="predicted"/>
<dbReference type="EMBL" id="CP116967">
    <property type="protein sequence ID" value="WNM58596.1"/>
    <property type="molecule type" value="Genomic_DNA"/>
</dbReference>
<organism evidence="1 2">
    <name type="scientific">Candidatus Nitrospira allomarina</name>
    <dbReference type="NCBI Taxonomy" id="3020900"/>
    <lineage>
        <taxon>Bacteria</taxon>
        <taxon>Pseudomonadati</taxon>
        <taxon>Nitrospirota</taxon>
        <taxon>Nitrospiria</taxon>
        <taxon>Nitrospirales</taxon>
        <taxon>Nitrospiraceae</taxon>
        <taxon>Nitrospira</taxon>
    </lineage>
</organism>
<dbReference type="RefSeq" id="WP_312644640.1">
    <property type="nucleotide sequence ID" value="NZ_CP116967.1"/>
</dbReference>
<gene>
    <name evidence="1" type="ORF">PP769_02180</name>
</gene>
<reference evidence="1 2" key="1">
    <citation type="submission" date="2023-01" db="EMBL/GenBank/DDBJ databases">
        <title>Cultivation and genomic characterization of new, ubiquitous marine nitrite-oxidizing bacteria from the Nitrospirales.</title>
        <authorList>
            <person name="Mueller A.J."/>
            <person name="Daebeler A."/>
            <person name="Herbold C.W."/>
            <person name="Kirkegaard R.H."/>
            <person name="Daims H."/>
        </authorList>
    </citation>
    <scope>NUCLEOTIDE SEQUENCE [LARGE SCALE GENOMIC DNA]</scope>
    <source>
        <strain evidence="1 2">VA</strain>
    </source>
</reference>
<protein>
    <submittedName>
        <fullName evidence="1">Uncharacterized protein</fullName>
    </submittedName>
</protein>
<keyword evidence="2" id="KW-1185">Reference proteome</keyword>
<dbReference type="AlphaFoldDB" id="A0AA96GBM8"/>
<dbReference type="Proteomes" id="UP001302719">
    <property type="component" value="Chromosome"/>
</dbReference>